<feature type="compositionally biased region" description="Basic and acidic residues" evidence="1">
    <location>
        <begin position="296"/>
        <end position="310"/>
    </location>
</feature>
<dbReference type="Proteomes" id="UP000594263">
    <property type="component" value="Unplaced"/>
</dbReference>
<feature type="compositionally biased region" description="Acidic residues" evidence="1">
    <location>
        <begin position="403"/>
        <end position="419"/>
    </location>
</feature>
<dbReference type="AlphaFoldDB" id="A0A7N0ZRW9"/>
<evidence type="ECO:0000313" key="4">
    <source>
        <dbReference type="Proteomes" id="UP000594263"/>
    </source>
</evidence>
<feature type="region of interest" description="Disordered" evidence="1">
    <location>
        <begin position="264"/>
        <end position="310"/>
    </location>
</feature>
<dbReference type="EnsemblPlants" id="Kaladp0020s0229.1.v1.1">
    <property type="protein sequence ID" value="Kaladp0020s0229.1.v1.1.CDS.1"/>
    <property type="gene ID" value="Kaladp0020s0229.v1.1"/>
</dbReference>
<protein>
    <recommendedName>
        <fullName evidence="2">BSD domain-containing protein</fullName>
    </recommendedName>
</protein>
<evidence type="ECO:0000313" key="3">
    <source>
        <dbReference type="EnsemblPlants" id="Kaladp0020s0229.1.v1.1.CDS.1"/>
    </source>
</evidence>
<accession>A0A7N0ZRW9</accession>
<dbReference type="OMA" id="HIFDRAK"/>
<feature type="compositionally biased region" description="Basic and acidic residues" evidence="1">
    <location>
        <begin position="383"/>
        <end position="402"/>
    </location>
</feature>
<name>A0A7N0ZRW9_KALFE</name>
<feature type="compositionally biased region" description="Low complexity" evidence="1">
    <location>
        <begin position="28"/>
        <end position="40"/>
    </location>
</feature>
<dbReference type="GO" id="GO:0005737">
    <property type="term" value="C:cytoplasm"/>
    <property type="evidence" value="ECO:0007669"/>
    <property type="project" value="TreeGrafter"/>
</dbReference>
<keyword evidence="4" id="KW-1185">Reference proteome</keyword>
<evidence type="ECO:0000256" key="1">
    <source>
        <dbReference type="SAM" id="MobiDB-lite"/>
    </source>
</evidence>
<dbReference type="InterPro" id="IPR035925">
    <property type="entry name" value="BSD_dom_sf"/>
</dbReference>
<dbReference type="InterPro" id="IPR051494">
    <property type="entry name" value="BSD_domain-containing"/>
</dbReference>
<feature type="compositionally biased region" description="Acidic residues" evidence="1">
    <location>
        <begin position="443"/>
        <end position="461"/>
    </location>
</feature>
<feature type="compositionally biased region" description="Basic and acidic residues" evidence="1">
    <location>
        <begin position="428"/>
        <end position="437"/>
    </location>
</feature>
<dbReference type="InterPro" id="IPR005607">
    <property type="entry name" value="BSD_dom"/>
</dbReference>
<dbReference type="Gene3D" id="1.10.3970.10">
    <property type="entry name" value="BSD domain"/>
    <property type="match status" value="1"/>
</dbReference>
<feature type="region of interest" description="Disordered" evidence="1">
    <location>
        <begin position="13"/>
        <end position="40"/>
    </location>
</feature>
<sequence length="461" mass="51522">MNFFKSVFVDEPESEALASDSKYENSDQENSSSDSELESLLDAGKSIPDSELATVASSGWDFGGLMKTLAAKSESVIDTYKRDLQEFSTGLKAETAVFREIANRAVQELPKAGISTFDELKSTVLKGTTQIISQGKEALLSLDQEISSPATRSGDSRSLNYNRFDARLSAIQIDKETYCLEPEDMDDYSKWRSGFVLEEKGEELGNLFEENAAMENIYHKIVPSEIGPETFWYRYFYKVHKLKQAEEVRASFLKKAIDDEEELSWDVDEDEEEGVNSDDGKRGVEISKGGEANVSENKKKLEKSESEKESVIAEVKKDLGTDGEFFKEAVKVDNVVKESKEGDLRNVGDGVEERRNVDGEAKEEISNGLAKEVNKPEPPSVQLEKEDKGKSDESASKTKEGTTTDEDLEWDEIEDEGSDSENTVSPLKSHDKAELQKRLSTAVEDEDLSWDIEDNDEPVKH</sequence>
<feature type="compositionally biased region" description="Acidic residues" evidence="1">
    <location>
        <begin position="264"/>
        <end position="276"/>
    </location>
</feature>
<dbReference type="SUPFAM" id="SSF140383">
    <property type="entry name" value="BSD domain-like"/>
    <property type="match status" value="1"/>
</dbReference>
<feature type="compositionally biased region" description="Basic and acidic residues" evidence="1">
    <location>
        <begin position="337"/>
        <end position="365"/>
    </location>
</feature>
<proteinExistence type="predicted"/>
<reference evidence="3" key="1">
    <citation type="submission" date="2021-01" db="UniProtKB">
        <authorList>
            <consortium name="EnsemblPlants"/>
        </authorList>
    </citation>
    <scope>IDENTIFICATION</scope>
</reference>
<dbReference type="Gramene" id="Kaladp0020s0229.1.v1.1">
    <property type="protein sequence ID" value="Kaladp0020s0229.1.v1.1.CDS.1"/>
    <property type="gene ID" value="Kaladp0020s0229.v1.1"/>
</dbReference>
<dbReference type="PANTHER" id="PTHR16019">
    <property type="entry name" value="SYNAPSE-ASSOCIATED PROTEIN"/>
    <property type="match status" value="1"/>
</dbReference>
<dbReference type="Pfam" id="PF03909">
    <property type="entry name" value="BSD"/>
    <property type="match status" value="1"/>
</dbReference>
<feature type="region of interest" description="Disordered" evidence="1">
    <location>
        <begin position="337"/>
        <end position="461"/>
    </location>
</feature>
<evidence type="ECO:0000259" key="2">
    <source>
        <dbReference type="PROSITE" id="PS50858"/>
    </source>
</evidence>
<dbReference type="SMART" id="SM00751">
    <property type="entry name" value="BSD"/>
    <property type="match status" value="1"/>
</dbReference>
<feature type="domain" description="BSD" evidence="2">
    <location>
        <begin position="191"/>
        <end position="243"/>
    </location>
</feature>
<dbReference type="PANTHER" id="PTHR16019:SF5">
    <property type="entry name" value="BSD DOMAIN-CONTAINING PROTEIN 1"/>
    <property type="match status" value="1"/>
</dbReference>
<dbReference type="PROSITE" id="PS50858">
    <property type="entry name" value="BSD"/>
    <property type="match status" value="1"/>
</dbReference>
<organism evidence="3 4">
    <name type="scientific">Kalanchoe fedtschenkoi</name>
    <name type="common">Lavender scallops</name>
    <name type="synonym">South American air plant</name>
    <dbReference type="NCBI Taxonomy" id="63787"/>
    <lineage>
        <taxon>Eukaryota</taxon>
        <taxon>Viridiplantae</taxon>
        <taxon>Streptophyta</taxon>
        <taxon>Embryophyta</taxon>
        <taxon>Tracheophyta</taxon>
        <taxon>Spermatophyta</taxon>
        <taxon>Magnoliopsida</taxon>
        <taxon>eudicotyledons</taxon>
        <taxon>Gunneridae</taxon>
        <taxon>Pentapetalae</taxon>
        <taxon>Saxifragales</taxon>
        <taxon>Crassulaceae</taxon>
        <taxon>Kalanchoe</taxon>
    </lineage>
</organism>